<dbReference type="AlphaFoldDB" id="A0A1Y5SPU8"/>
<sequence>MAWWPRLRPDDRNLRPHEAPGQCIAPAASRNAAGILAVLSDHLPESGRALELASGTGQHVTACAAQHPGITWQPSEIDESRLESVRQWVDASEQANLLAPLRLDATRAPYPGAPYDVILLVNLFHLVSEEECWAILTNSAAALADGGLLCFYGPFLRDGRFASAGDRAFHAHLQGIDPGVGYKDVRDLRNWLASRGFTVKECRDMPANNLMWVCRKAG</sequence>
<name>A0A1Y5SPU8_9RHOB</name>
<dbReference type="Pfam" id="PF06080">
    <property type="entry name" value="DUF938"/>
    <property type="match status" value="1"/>
</dbReference>
<dbReference type="PANTHER" id="PTHR20974">
    <property type="entry name" value="UPF0585 PROTEIN CG18661"/>
    <property type="match status" value="1"/>
</dbReference>
<dbReference type="InterPro" id="IPR029063">
    <property type="entry name" value="SAM-dependent_MTases_sf"/>
</dbReference>
<dbReference type="Proteomes" id="UP000193409">
    <property type="component" value="Unassembled WGS sequence"/>
</dbReference>
<dbReference type="EMBL" id="FWFQ01000015">
    <property type="protein sequence ID" value="SLN45231.1"/>
    <property type="molecule type" value="Genomic_DNA"/>
</dbReference>
<dbReference type="OrthoDB" id="5525831at2"/>
<organism evidence="1 2">
    <name type="scientific">Pseudoruegeria aquimaris</name>
    <dbReference type="NCBI Taxonomy" id="393663"/>
    <lineage>
        <taxon>Bacteria</taxon>
        <taxon>Pseudomonadati</taxon>
        <taxon>Pseudomonadota</taxon>
        <taxon>Alphaproteobacteria</taxon>
        <taxon>Rhodobacterales</taxon>
        <taxon>Roseobacteraceae</taxon>
        <taxon>Pseudoruegeria</taxon>
    </lineage>
</organism>
<proteinExistence type="predicted"/>
<evidence type="ECO:0008006" key="3">
    <source>
        <dbReference type="Google" id="ProtNLM"/>
    </source>
</evidence>
<accession>A0A1Y5SPU8</accession>
<dbReference type="RefSeq" id="WP_085868861.1">
    <property type="nucleotide sequence ID" value="NZ_FWFQ01000015.1"/>
</dbReference>
<evidence type="ECO:0000313" key="2">
    <source>
        <dbReference type="Proteomes" id="UP000193409"/>
    </source>
</evidence>
<dbReference type="CDD" id="cd02440">
    <property type="entry name" value="AdoMet_MTases"/>
    <property type="match status" value="1"/>
</dbReference>
<dbReference type="PANTHER" id="PTHR20974:SF0">
    <property type="entry name" value="UPF0585 PROTEIN CG18661"/>
    <property type="match status" value="1"/>
</dbReference>
<gene>
    <name evidence="1" type="ORF">PSA7680_02307</name>
</gene>
<keyword evidence="2" id="KW-1185">Reference proteome</keyword>
<dbReference type="SUPFAM" id="SSF53335">
    <property type="entry name" value="S-adenosyl-L-methionine-dependent methyltransferases"/>
    <property type="match status" value="1"/>
</dbReference>
<dbReference type="Gene3D" id="3.40.50.150">
    <property type="entry name" value="Vaccinia Virus protein VP39"/>
    <property type="match status" value="1"/>
</dbReference>
<evidence type="ECO:0000313" key="1">
    <source>
        <dbReference type="EMBL" id="SLN45231.1"/>
    </source>
</evidence>
<reference evidence="1 2" key="1">
    <citation type="submission" date="2017-03" db="EMBL/GenBank/DDBJ databases">
        <authorList>
            <person name="Afonso C.L."/>
            <person name="Miller P.J."/>
            <person name="Scott M.A."/>
            <person name="Spackman E."/>
            <person name="Goraichik I."/>
            <person name="Dimitrov K.M."/>
            <person name="Suarez D.L."/>
            <person name="Swayne D.E."/>
        </authorList>
    </citation>
    <scope>NUCLEOTIDE SEQUENCE [LARGE SCALE GENOMIC DNA]</scope>
    <source>
        <strain evidence="1 2">CECT 7680</strain>
    </source>
</reference>
<protein>
    <recommendedName>
        <fullName evidence="3">Methyltransferase domain protein</fullName>
    </recommendedName>
</protein>
<dbReference type="InterPro" id="IPR010342">
    <property type="entry name" value="DUF938"/>
</dbReference>